<name>A0A927G925_9MICO</name>
<dbReference type="Proteomes" id="UP000610846">
    <property type="component" value="Unassembled WGS sequence"/>
</dbReference>
<proteinExistence type="predicted"/>
<accession>A0A927G925</accession>
<keyword evidence="3" id="KW-1185">Reference proteome</keyword>
<gene>
    <name evidence="2" type="ORF">IF651_07680</name>
</gene>
<reference evidence="2" key="1">
    <citation type="journal article" date="2018" name="Curr. Microbiol.">
        <title>Cellulosimicrobium arenosum sp. nov., Isolated from Marine Sediment Sand.</title>
        <authorList>
            <person name="Oh M."/>
            <person name="Kim J.H."/>
            <person name="Yoon J.H."/>
            <person name="Schumann P."/>
            <person name="Kim W."/>
        </authorList>
    </citation>
    <scope>NUCLEOTIDE SEQUENCE</scope>
    <source>
        <strain evidence="2">KCTC 49039</strain>
    </source>
</reference>
<organism evidence="2 3">
    <name type="scientific">Cellulosimicrobium arenosum</name>
    <dbReference type="NCBI Taxonomy" id="2708133"/>
    <lineage>
        <taxon>Bacteria</taxon>
        <taxon>Bacillati</taxon>
        <taxon>Actinomycetota</taxon>
        <taxon>Actinomycetes</taxon>
        <taxon>Micrococcales</taxon>
        <taxon>Promicromonosporaceae</taxon>
        <taxon>Cellulosimicrobium</taxon>
    </lineage>
</organism>
<feature type="region of interest" description="Disordered" evidence="1">
    <location>
        <begin position="348"/>
        <end position="385"/>
    </location>
</feature>
<evidence type="ECO:0000313" key="3">
    <source>
        <dbReference type="Proteomes" id="UP000610846"/>
    </source>
</evidence>
<dbReference type="InterPro" id="IPR039498">
    <property type="entry name" value="NTP_transf_5"/>
</dbReference>
<dbReference type="Gene3D" id="3.30.460.40">
    <property type="match status" value="1"/>
</dbReference>
<dbReference type="AlphaFoldDB" id="A0A927G925"/>
<feature type="compositionally biased region" description="Basic and acidic residues" evidence="1">
    <location>
        <begin position="349"/>
        <end position="361"/>
    </location>
</feature>
<dbReference type="Pfam" id="PF14907">
    <property type="entry name" value="NTP_transf_5"/>
    <property type="match status" value="1"/>
</dbReference>
<sequence>MTAQDDTTLRPLARLLIDAVREDAGTSCPPGLRGTSPEDVVAAGRLHRVTPAVERVTRAWPDEPAGWRAALEQAKHDQLMRHLRALADVAGAGAVLDAAAVPWVVVKGPVLAGAIWPVVNMREYYDVDLVVAPHRFEDAVAALQERGVRLLDRNWPEIRRTGRAELAMLTPAGTPLDLHWHVAVPAELRRAFPLDIDAMLGRRRHVEVGGRAVPTLDPVDTVLHLAFHAAQAGANRLMWLADVRFALEHGQVDVAELERRSRAAGTWLGVRSVLARVHRVLGLPSDRVPRGPAPAWVRLTGLRDARRPFPGLPGDPALGGNEYSAARRGVLDSAGVLARHHLAARRAGRQHDAGLDERRPLQVDVPDGQARRDYFRSVTETSRSS</sequence>
<comment type="caution">
    <text evidence="2">The sequence shown here is derived from an EMBL/GenBank/DDBJ whole genome shotgun (WGS) entry which is preliminary data.</text>
</comment>
<evidence type="ECO:0000256" key="1">
    <source>
        <dbReference type="SAM" id="MobiDB-lite"/>
    </source>
</evidence>
<evidence type="ECO:0000313" key="2">
    <source>
        <dbReference type="EMBL" id="MBD8078935.1"/>
    </source>
</evidence>
<reference evidence="2" key="2">
    <citation type="submission" date="2020-09" db="EMBL/GenBank/DDBJ databases">
        <authorList>
            <person name="Yu Y."/>
        </authorList>
    </citation>
    <scope>NUCLEOTIDE SEQUENCE</scope>
    <source>
        <strain evidence="2">KCTC 49039</strain>
    </source>
</reference>
<dbReference type="EMBL" id="JACYHB010000005">
    <property type="protein sequence ID" value="MBD8078935.1"/>
    <property type="molecule type" value="Genomic_DNA"/>
</dbReference>
<dbReference type="RefSeq" id="WP_191828531.1">
    <property type="nucleotide sequence ID" value="NZ_JACYHB010000005.1"/>
</dbReference>
<protein>
    <submittedName>
        <fullName evidence="2">Nucleotidyltransferase family protein</fullName>
    </submittedName>
</protein>